<keyword evidence="2" id="KW-1185">Reference proteome</keyword>
<comment type="caution">
    <text evidence="1">The sequence shown here is derived from an EMBL/GenBank/DDBJ whole genome shotgun (WGS) entry which is preliminary data.</text>
</comment>
<evidence type="ECO:0000313" key="1">
    <source>
        <dbReference type="EMBL" id="TBU97770.1"/>
    </source>
</evidence>
<dbReference type="EMBL" id="QJUP01000008">
    <property type="protein sequence ID" value="TBU97770.1"/>
    <property type="molecule type" value="Genomic_DNA"/>
</dbReference>
<dbReference type="InterPro" id="IPR032248">
    <property type="entry name" value="DUF4823"/>
</dbReference>
<protein>
    <submittedName>
        <fullName evidence="1">DUF4823 domain-containing protein</fullName>
    </submittedName>
</protein>
<sequence>MRILIASLLLMVLGGCMKVSDMAEGSREHLRDAGILDHSDIRRASPWRLQPDSFIYIAQGHFNPVGNTQPRPNLLAEQAFNGFVEYFPRLRRAAAPLGLEEAMAEARSFGAHYLLYTRFAVADDRIGTWEEWDDQRDASRFGFDTGNIQLMLLETNTHYMVDTAHIRTRSGLLTSYDTKPQELLGPPFKDYARRLLGVGR</sequence>
<dbReference type="Pfam" id="PF16105">
    <property type="entry name" value="DUF4823"/>
    <property type="match status" value="1"/>
</dbReference>
<gene>
    <name evidence="1" type="ORF">DNJ96_07925</name>
</gene>
<accession>A0A4Q9RCJ8</accession>
<organism evidence="1 2">
    <name type="scientific">Stutzerimonas kirkiae</name>
    <dbReference type="NCBI Taxonomy" id="2211392"/>
    <lineage>
        <taxon>Bacteria</taxon>
        <taxon>Pseudomonadati</taxon>
        <taxon>Pseudomonadota</taxon>
        <taxon>Gammaproteobacteria</taxon>
        <taxon>Pseudomonadales</taxon>
        <taxon>Pseudomonadaceae</taxon>
        <taxon>Stutzerimonas</taxon>
    </lineage>
</organism>
<proteinExistence type="predicted"/>
<name>A0A4Q9RCJ8_9GAMM</name>
<reference evidence="1 2" key="1">
    <citation type="submission" date="2018-06" db="EMBL/GenBank/DDBJ databases">
        <title>Three novel Pseudomonas species isolated from symptomatic oak.</title>
        <authorList>
            <person name="Bueno-Gonzalez V."/>
            <person name="Brady C."/>
        </authorList>
    </citation>
    <scope>NUCLEOTIDE SEQUENCE [LARGE SCALE GENOMIC DNA]</scope>
    <source>
        <strain evidence="1 2">P17C</strain>
    </source>
</reference>
<dbReference type="PROSITE" id="PS51257">
    <property type="entry name" value="PROKAR_LIPOPROTEIN"/>
    <property type="match status" value="1"/>
</dbReference>
<evidence type="ECO:0000313" key="2">
    <source>
        <dbReference type="Proteomes" id="UP000292639"/>
    </source>
</evidence>
<dbReference type="AlphaFoldDB" id="A0A4Q9RCJ8"/>
<dbReference type="RefSeq" id="WP_131183471.1">
    <property type="nucleotide sequence ID" value="NZ_QJUO01000004.1"/>
</dbReference>
<dbReference type="Proteomes" id="UP000292639">
    <property type="component" value="Unassembled WGS sequence"/>
</dbReference>